<feature type="region of interest" description="Disordered" evidence="1">
    <location>
        <begin position="1"/>
        <end position="20"/>
    </location>
</feature>
<sequence>MGHHDKRPLPGTGNGLQNQFVHLTGEQTDNTAHCTSSQEYPPFVRDHILKARALFRMAGAAEYADDRSFMTVQAQTHLAAARAMLAGGPA</sequence>
<dbReference type="PATRIC" id="fig|1121022.4.peg.4706"/>
<reference evidence="2 3" key="1">
    <citation type="journal article" date="2014" name="Nature">
        <title>Sequential evolution of bacterial morphology by co-option of a developmental regulator.</title>
        <authorList>
            <person name="Jiang C."/>
            <person name="Brown P.J."/>
            <person name="Ducret A."/>
            <person name="Brun Y.V."/>
        </authorList>
    </citation>
    <scope>NUCLEOTIDE SEQUENCE [LARGE SCALE GENOMIC DNA]</scope>
    <source>
        <strain evidence="2 3">DSM 16100</strain>
    </source>
</reference>
<name>V4NV65_9CAUL</name>
<gene>
    <name evidence="2" type="ORF">ABENE_22995</name>
</gene>
<proteinExistence type="predicted"/>
<evidence type="ECO:0000256" key="1">
    <source>
        <dbReference type="SAM" id="MobiDB-lite"/>
    </source>
</evidence>
<evidence type="ECO:0000313" key="3">
    <source>
        <dbReference type="Proteomes" id="UP000017837"/>
    </source>
</evidence>
<comment type="caution">
    <text evidence="2">The sequence shown here is derived from an EMBL/GenBank/DDBJ whole genome shotgun (WGS) entry which is preliminary data.</text>
</comment>
<dbReference type="AlphaFoldDB" id="V4NV65"/>
<organism evidence="2 3">
    <name type="scientific">Asticcacaulis benevestitus DSM 16100 = ATCC BAA-896</name>
    <dbReference type="NCBI Taxonomy" id="1121022"/>
    <lineage>
        <taxon>Bacteria</taxon>
        <taxon>Pseudomonadati</taxon>
        <taxon>Pseudomonadota</taxon>
        <taxon>Alphaproteobacteria</taxon>
        <taxon>Caulobacterales</taxon>
        <taxon>Caulobacteraceae</taxon>
        <taxon>Asticcacaulis</taxon>
    </lineage>
</organism>
<dbReference type="EMBL" id="AWGB01000114">
    <property type="protein sequence ID" value="ESQ78879.1"/>
    <property type="molecule type" value="Genomic_DNA"/>
</dbReference>
<dbReference type="Proteomes" id="UP000017837">
    <property type="component" value="Unassembled WGS sequence"/>
</dbReference>
<evidence type="ECO:0000313" key="2">
    <source>
        <dbReference type="EMBL" id="ESQ78879.1"/>
    </source>
</evidence>
<protein>
    <submittedName>
        <fullName evidence="2">Uncharacterized protein</fullName>
    </submittedName>
</protein>
<keyword evidence="3" id="KW-1185">Reference proteome</keyword>
<accession>V4NV65</accession>